<gene>
    <name evidence="1" type="ORF">LTR37_018134</name>
</gene>
<name>A0ACC3MHR8_9PEZI</name>
<keyword evidence="2" id="KW-1185">Reference proteome</keyword>
<dbReference type="Proteomes" id="UP001281147">
    <property type="component" value="Unassembled WGS sequence"/>
</dbReference>
<reference evidence="1" key="1">
    <citation type="submission" date="2023-07" db="EMBL/GenBank/DDBJ databases">
        <title>Black Yeasts Isolated from many extreme environments.</title>
        <authorList>
            <person name="Coleine C."/>
            <person name="Stajich J.E."/>
            <person name="Selbmann L."/>
        </authorList>
    </citation>
    <scope>NUCLEOTIDE SEQUENCE</scope>
    <source>
        <strain evidence="1">CCFEE 5714</strain>
    </source>
</reference>
<comment type="caution">
    <text evidence="1">The sequence shown here is derived from an EMBL/GenBank/DDBJ whole genome shotgun (WGS) entry which is preliminary data.</text>
</comment>
<accession>A0ACC3MHR8</accession>
<protein>
    <submittedName>
        <fullName evidence="1">Uncharacterized protein</fullName>
    </submittedName>
</protein>
<dbReference type="EMBL" id="JAUTXU010000247">
    <property type="protein sequence ID" value="KAK3696053.1"/>
    <property type="molecule type" value="Genomic_DNA"/>
</dbReference>
<proteinExistence type="predicted"/>
<organism evidence="1 2">
    <name type="scientific">Vermiconidia calcicola</name>
    <dbReference type="NCBI Taxonomy" id="1690605"/>
    <lineage>
        <taxon>Eukaryota</taxon>
        <taxon>Fungi</taxon>
        <taxon>Dikarya</taxon>
        <taxon>Ascomycota</taxon>
        <taxon>Pezizomycotina</taxon>
        <taxon>Dothideomycetes</taxon>
        <taxon>Dothideomycetidae</taxon>
        <taxon>Mycosphaerellales</taxon>
        <taxon>Extremaceae</taxon>
        <taxon>Vermiconidia</taxon>
    </lineage>
</organism>
<evidence type="ECO:0000313" key="2">
    <source>
        <dbReference type="Proteomes" id="UP001281147"/>
    </source>
</evidence>
<sequence>MDRHVARSVPKRAYSDSACTLYVRGPLRAVCLALALALALAHRPQSPRAMSTLTSTRPSTRPSDTSPPRARRKREQQPCSDIWTSLLRQTREAQARSRTSTLQHRALLLLGGSPDDQRNLVEKYVARPPPALPASRNQQQRDAAKSGRKGEVRLSNRFAYGYGHVTLFSPPTQQAGLLGGETEEVARVECHTFAGAAGGGYEETLRRLMRRKNRSGRDNTLDDDFNGGEDEGGDGKRPSICILLSWHAPWTFLGTLKRWFALIARALLPPEAPKHENAVEVLREHGINLTVVLQHVEAQEDLERENYKDDDFDYISQVLRTCLLPLSAGLVYTPTSPQPQQPGSPLNDVQKVLYTSLGLDIGALQPRTGRPGSSGTGGQAVTKKEDLIMPKYNVVDRMAIVVPSGWDSVGKIRLLSEIFSPEAMIDGWMADLEQAMSIFTPAAAATNAIESSQDTENEHEPATSGAAAMYSSQPSPTTHEPPLSPSKQPKSAIISYENAITNPQAHKAPKPPQLEVTTKPEQAFLAEMRTQLQQFEAQDRQQQQGGQATAAGAGSGEATGRGALSDLGDVSFNVGGVSYNTSSAEAAIERLKRPDASTPATTASPRHVTPRPPKRDGTRESSDASGGTPSARERGELQTDKLEEYFASLMKRGGGGSATSTPSKAPQ</sequence>
<evidence type="ECO:0000313" key="1">
    <source>
        <dbReference type="EMBL" id="KAK3696053.1"/>
    </source>
</evidence>